<reference evidence="2" key="1">
    <citation type="submission" date="2022-11" db="UniProtKB">
        <authorList>
            <consortium name="WormBaseParasite"/>
        </authorList>
    </citation>
    <scope>IDENTIFICATION</scope>
</reference>
<accession>A0A915JRR1</accession>
<dbReference type="Proteomes" id="UP000887565">
    <property type="component" value="Unplaced"/>
</dbReference>
<evidence type="ECO:0000313" key="2">
    <source>
        <dbReference type="WBParaSite" id="nRc.2.0.1.t28980-RA"/>
    </source>
</evidence>
<evidence type="ECO:0000313" key="1">
    <source>
        <dbReference type="Proteomes" id="UP000887565"/>
    </source>
</evidence>
<protein>
    <submittedName>
        <fullName evidence="2">Uncharacterized protein</fullName>
    </submittedName>
</protein>
<dbReference type="WBParaSite" id="nRc.2.0.1.t28980-RA">
    <property type="protein sequence ID" value="nRc.2.0.1.t28980-RA"/>
    <property type="gene ID" value="nRc.2.0.1.g28980"/>
</dbReference>
<name>A0A915JRR1_ROMCU</name>
<organism evidence="1 2">
    <name type="scientific">Romanomermis culicivorax</name>
    <name type="common">Nematode worm</name>
    <dbReference type="NCBI Taxonomy" id="13658"/>
    <lineage>
        <taxon>Eukaryota</taxon>
        <taxon>Metazoa</taxon>
        <taxon>Ecdysozoa</taxon>
        <taxon>Nematoda</taxon>
        <taxon>Enoplea</taxon>
        <taxon>Dorylaimia</taxon>
        <taxon>Mermithida</taxon>
        <taxon>Mermithoidea</taxon>
        <taxon>Mermithidae</taxon>
        <taxon>Romanomermis</taxon>
    </lineage>
</organism>
<sequence length="74" mass="8619">MQGSLYKHSFQYLVKNQFPPLNDPLKFLAIDDPNRHNALGPYSLPWVVLLWRSFSVGNAYSYNNMFPEETETPL</sequence>
<keyword evidence="1" id="KW-1185">Reference proteome</keyword>
<dbReference type="AlphaFoldDB" id="A0A915JRR1"/>
<proteinExistence type="predicted"/>